<dbReference type="Pfam" id="PF01475">
    <property type="entry name" value="FUR"/>
    <property type="match status" value="1"/>
</dbReference>
<comment type="similarity">
    <text evidence="1">Belongs to the Fur family.</text>
</comment>
<dbReference type="GO" id="GO:0000976">
    <property type="term" value="F:transcription cis-regulatory region binding"/>
    <property type="evidence" value="ECO:0007669"/>
    <property type="project" value="TreeGrafter"/>
</dbReference>
<reference evidence="8" key="1">
    <citation type="submission" date="2020-10" db="EMBL/GenBank/DDBJ databases">
        <authorList>
            <person name="Gilroy R."/>
        </authorList>
    </citation>
    <scope>NUCLEOTIDE SEQUENCE</scope>
    <source>
        <strain evidence="8">F1-3629</strain>
    </source>
</reference>
<feature type="binding site" evidence="7">
    <location>
        <position position="95"/>
    </location>
    <ligand>
        <name>Zn(2+)</name>
        <dbReference type="ChEBI" id="CHEBI:29105"/>
    </ligand>
</feature>
<dbReference type="InterPro" id="IPR036390">
    <property type="entry name" value="WH_DNA-bd_sf"/>
</dbReference>
<dbReference type="GO" id="GO:1900376">
    <property type="term" value="P:regulation of secondary metabolite biosynthetic process"/>
    <property type="evidence" value="ECO:0007669"/>
    <property type="project" value="TreeGrafter"/>
</dbReference>
<keyword evidence="5" id="KW-0238">DNA-binding</keyword>
<protein>
    <submittedName>
        <fullName evidence="8">Transcriptional repressor</fullName>
    </submittedName>
</protein>
<dbReference type="PANTHER" id="PTHR33202:SF22">
    <property type="entry name" value="HYDROGEN PEROXIDE SENSITIVE REPRESSOR"/>
    <property type="match status" value="1"/>
</dbReference>
<gene>
    <name evidence="8" type="ORF">IAC07_02540</name>
</gene>
<sequence length="137" mass="15454">MSKSIEILERKGVRVTSIRILVLEALIDSSYPMSLSDLETELDTVDKSSIFRTLEVFEKHHIVHSIDDGSGSVKYEVCGGRDNCTIADMHTHFYCEKCHRTFCLKDISAPLVDLPEGFKASSVNYIIKGICPECRRI</sequence>
<dbReference type="AlphaFoldDB" id="A0A940DMJ3"/>
<dbReference type="PANTHER" id="PTHR33202">
    <property type="entry name" value="ZINC UPTAKE REGULATION PROTEIN"/>
    <property type="match status" value="1"/>
</dbReference>
<evidence type="ECO:0000256" key="7">
    <source>
        <dbReference type="PIRSR" id="PIRSR602481-1"/>
    </source>
</evidence>
<feature type="binding site" evidence="7">
    <location>
        <position position="98"/>
    </location>
    <ligand>
        <name>Zn(2+)</name>
        <dbReference type="ChEBI" id="CHEBI:29105"/>
    </ligand>
</feature>
<keyword evidence="3 7" id="KW-0862">Zinc</keyword>
<evidence type="ECO:0000256" key="3">
    <source>
        <dbReference type="ARBA" id="ARBA00022833"/>
    </source>
</evidence>
<reference evidence="8" key="2">
    <citation type="journal article" date="2021" name="PeerJ">
        <title>Extensive microbial diversity within the chicken gut microbiome revealed by metagenomics and culture.</title>
        <authorList>
            <person name="Gilroy R."/>
            <person name="Ravi A."/>
            <person name="Getino M."/>
            <person name="Pursley I."/>
            <person name="Horton D.L."/>
            <person name="Alikhan N.F."/>
            <person name="Baker D."/>
            <person name="Gharbi K."/>
            <person name="Hall N."/>
            <person name="Watson M."/>
            <person name="Adriaenssens E.M."/>
            <person name="Foster-Nyarko E."/>
            <person name="Jarju S."/>
            <person name="Secka A."/>
            <person name="Antonio M."/>
            <person name="Oren A."/>
            <person name="Chaudhuri R.R."/>
            <person name="La Ragione R."/>
            <person name="Hildebrand F."/>
            <person name="Pallen M.J."/>
        </authorList>
    </citation>
    <scope>NUCLEOTIDE SEQUENCE</scope>
    <source>
        <strain evidence="8">F1-3629</strain>
    </source>
</reference>
<evidence type="ECO:0000256" key="6">
    <source>
        <dbReference type="ARBA" id="ARBA00023163"/>
    </source>
</evidence>
<keyword evidence="7" id="KW-0479">Metal-binding</keyword>
<organism evidence="8 9">
    <name type="scientific">Candidatus Cryptobacteroides gallistercoris</name>
    <dbReference type="NCBI Taxonomy" id="2840765"/>
    <lineage>
        <taxon>Bacteria</taxon>
        <taxon>Pseudomonadati</taxon>
        <taxon>Bacteroidota</taxon>
        <taxon>Bacteroidia</taxon>
        <taxon>Bacteroidales</taxon>
        <taxon>Candidatus Cryptobacteroides</taxon>
    </lineage>
</organism>
<dbReference type="GO" id="GO:0045892">
    <property type="term" value="P:negative regulation of DNA-templated transcription"/>
    <property type="evidence" value="ECO:0007669"/>
    <property type="project" value="TreeGrafter"/>
</dbReference>
<dbReference type="GO" id="GO:0008270">
    <property type="term" value="F:zinc ion binding"/>
    <property type="evidence" value="ECO:0007669"/>
    <property type="project" value="TreeGrafter"/>
</dbReference>
<dbReference type="GO" id="GO:0003700">
    <property type="term" value="F:DNA-binding transcription factor activity"/>
    <property type="evidence" value="ECO:0007669"/>
    <property type="project" value="InterPro"/>
</dbReference>
<dbReference type="SUPFAM" id="SSF46785">
    <property type="entry name" value="Winged helix' DNA-binding domain"/>
    <property type="match status" value="1"/>
</dbReference>
<evidence type="ECO:0000256" key="4">
    <source>
        <dbReference type="ARBA" id="ARBA00023015"/>
    </source>
</evidence>
<proteinExistence type="inferred from homology"/>
<dbReference type="Gene3D" id="1.10.10.10">
    <property type="entry name" value="Winged helix-like DNA-binding domain superfamily/Winged helix DNA-binding domain"/>
    <property type="match status" value="1"/>
</dbReference>
<accession>A0A940DMJ3</accession>
<evidence type="ECO:0000256" key="2">
    <source>
        <dbReference type="ARBA" id="ARBA00022491"/>
    </source>
</evidence>
<evidence type="ECO:0000313" key="8">
    <source>
        <dbReference type="EMBL" id="MBO8453588.1"/>
    </source>
</evidence>
<dbReference type="InterPro" id="IPR036388">
    <property type="entry name" value="WH-like_DNA-bd_sf"/>
</dbReference>
<keyword evidence="4" id="KW-0805">Transcription regulation</keyword>
<keyword evidence="2" id="KW-0678">Repressor</keyword>
<comment type="caution">
    <text evidence="8">The sequence shown here is derived from an EMBL/GenBank/DDBJ whole genome shotgun (WGS) entry which is preliminary data.</text>
</comment>
<dbReference type="EMBL" id="JADIMJ010000040">
    <property type="protein sequence ID" value="MBO8453588.1"/>
    <property type="molecule type" value="Genomic_DNA"/>
</dbReference>
<feature type="binding site" evidence="7">
    <location>
        <position position="131"/>
    </location>
    <ligand>
        <name>Zn(2+)</name>
        <dbReference type="ChEBI" id="CHEBI:29105"/>
    </ligand>
</feature>
<comment type="cofactor">
    <cofactor evidence="7">
        <name>Zn(2+)</name>
        <dbReference type="ChEBI" id="CHEBI:29105"/>
    </cofactor>
    <text evidence="7">Binds 1 zinc ion per subunit.</text>
</comment>
<name>A0A940DMJ3_9BACT</name>
<feature type="binding site" evidence="7">
    <location>
        <position position="134"/>
    </location>
    <ligand>
        <name>Zn(2+)</name>
        <dbReference type="ChEBI" id="CHEBI:29105"/>
    </ligand>
</feature>
<keyword evidence="6" id="KW-0804">Transcription</keyword>
<dbReference type="InterPro" id="IPR002481">
    <property type="entry name" value="FUR"/>
</dbReference>
<evidence type="ECO:0000256" key="5">
    <source>
        <dbReference type="ARBA" id="ARBA00023125"/>
    </source>
</evidence>
<dbReference type="InterPro" id="IPR043135">
    <property type="entry name" value="Fur_C"/>
</dbReference>
<evidence type="ECO:0000256" key="1">
    <source>
        <dbReference type="ARBA" id="ARBA00007957"/>
    </source>
</evidence>
<evidence type="ECO:0000313" key="9">
    <source>
        <dbReference type="Proteomes" id="UP000771749"/>
    </source>
</evidence>
<dbReference type="Gene3D" id="3.30.1490.190">
    <property type="match status" value="1"/>
</dbReference>
<dbReference type="Proteomes" id="UP000771749">
    <property type="component" value="Unassembled WGS sequence"/>
</dbReference>